<name>A0A0R1RMI4_9LACO</name>
<evidence type="ECO:0000313" key="2">
    <source>
        <dbReference type="EMBL" id="KRL58102.1"/>
    </source>
</evidence>
<dbReference type="OrthoDB" id="570545at2"/>
<dbReference type="PANTHER" id="PTHR12526">
    <property type="entry name" value="GLYCOSYLTRANSFERASE"/>
    <property type="match status" value="1"/>
</dbReference>
<dbReference type="Proteomes" id="UP000051697">
    <property type="component" value="Unassembled WGS sequence"/>
</dbReference>
<dbReference type="GO" id="GO:0016757">
    <property type="term" value="F:glycosyltransferase activity"/>
    <property type="evidence" value="ECO:0007669"/>
    <property type="project" value="InterPro"/>
</dbReference>
<dbReference type="PANTHER" id="PTHR12526:SF630">
    <property type="entry name" value="GLYCOSYLTRANSFERASE"/>
    <property type="match status" value="1"/>
</dbReference>
<feature type="domain" description="Glycosyl transferase family 1" evidence="1">
    <location>
        <begin position="321"/>
        <end position="482"/>
    </location>
</feature>
<dbReference type="Pfam" id="PF00534">
    <property type="entry name" value="Glycos_transf_1"/>
    <property type="match status" value="1"/>
</dbReference>
<evidence type="ECO:0000259" key="1">
    <source>
        <dbReference type="Pfam" id="PF00534"/>
    </source>
</evidence>
<protein>
    <submittedName>
        <fullName evidence="2">Poly(Glycerol-phosphate) alpha-glucosyltransferase</fullName>
    </submittedName>
</protein>
<dbReference type="AlphaFoldDB" id="A0A0R1RMI4"/>
<comment type="caution">
    <text evidence="2">The sequence shown here is derived from an EMBL/GenBank/DDBJ whole genome shotgun (WGS) entry which is preliminary data.</text>
</comment>
<dbReference type="STRING" id="1423778.FC70_GL000175"/>
<dbReference type="InterPro" id="IPR001296">
    <property type="entry name" value="Glyco_trans_1"/>
</dbReference>
<evidence type="ECO:0000313" key="3">
    <source>
        <dbReference type="Proteomes" id="UP000051697"/>
    </source>
</evidence>
<reference evidence="2 3" key="1">
    <citation type="journal article" date="2015" name="Genome Announc.">
        <title>Expanding the biotechnology potential of lactobacilli through comparative genomics of 213 strains and associated genera.</title>
        <authorList>
            <person name="Sun Z."/>
            <person name="Harris H.M."/>
            <person name="McCann A."/>
            <person name="Guo C."/>
            <person name="Argimon S."/>
            <person name="Zhang W."/>
            <person name="Yang X."/>
            <person name="Jeffery I.B."/>
            <person name="Cooney J.C."/>
            <person name="Kagawa T.F."/>
            <person name="Liu W."/>
            <person name="Song Y."/>
            <person name="Salvetti E."/>
            <person name="Wrobel A."/>
            <person name="Rasinkangas P."/>
            <person name="Parkhill J."/>
            <person name="Rea M.C."/>
            <person name="O'Sullivan O."/>
            <person name="Ritari J."/>
            <person name="Douillard F.P."/>
            <person name="Paul Ross R."/>
            <person name="Yang R."/>
            <person name="Briner A.E."/>
            <person name="Felis G.E."/>
            <person name="de Vos W.M."/>
            <person name="Barrangou R."/>
            <person name="Klaenhammer T.R."/>
            <person name="Caufield P.W."/>
            <person name="Cui Y."/>
            <person name="Zhang H."/>
            <person name="O'Toole P.W."/>
        </authorList>
    </citation>
    <scope>NUCLEOTIDE SEQUENCE [LARGE SCALE GENOMIC DNA]</scope>
    <source>
        <strain evidence="2 3">DSM 15707</strain>
    </source>
</reference>
<dbReference type="SUPFAM" id="SSF53756">
    <property type="entry name" value="UDP-Glycosyltransferase/glycogen phosphorylase"/>
    <property type="match status" value="1"/>
</dbReference>
<dbReference type="RefSeq" id="WP_057889134.1">
    <property type="nucleotide sequence ID" value="NZ_AZFE01000002.1"/>
</dbReference>
<dbReference type="KEGG" id="lol:LACOL_1656"/>
<keyword evidence="2" id="KW-0808">Transferase</keyword>
<dbReference type="EMBL" id="AZFE01000002">
    <property type="protein sequence ID" value="KRL58102.1"/>
    <property type="molecule type" value="Genomic_DNA"/>
</dbReference>
<dbReference type="PATRIC" id="fig|1423778.4.peg.191"/>
<proteinExistence type="predicted"/>
<gene>
    <name evidence="2" type="ORF">FC70_GL000175</name>
</gene>
<accession>A0A0R1RMI4</accession>
<organism evidence="2 3">
    <name type="scientific">Paucilactobacillus oligofermentans DSM 15707 = LMG 22743</name>
    <dbReference type="NCBI Taxonomy" id="1423778"/>
    <lineage>
        <taxon>Bacteria</taxon>
        <taxon>Bacillati</taxon>
        <taxon>Bacillota</taxon>
        <taxon>Bacilli</taxon>
        <taxon>Lactobacillales</taxon>
        <taxon>Lactobacillaceae</taxon>
        <taxon>Paucilactobacillus</taxon>
    </lineage>
</organism>
<dbReference type="Gene3D" id="3.40.50.2000">
    <property type="entry name" value="Glycogen Phosphorylase B"/>
    <property type="match status" value="3"/>
</dbReference>
<sequence>MFYFVNEYILSQNSSLEHAEFKRIKLFDQFQTPAKIVTRNHDNQLHRTIKKFNLNDEQIINMFDFFGNTIDYVGHELKTKDLKIPVDYQVSTGNNSRTIKDGGRLVGEIHFASGTVGQIARVDYFDVAGNLANREQYDIRGFKSVDEFFDGEGHMSYQVYYRPDGTRYMERHYIKSTANTPINSLNQLLNYRGRDRFFNSIDDLFTYFLDELNQANDENNVFIADRPAVANMPVMSMESGAKKYLWLPMNHARDGQDEVLGAYDGSYAVPFTPKGLKKLAGIIVMTNQQREHLQQRLPKFKKHIYTISGAIAEHYQPVKLSARKPGNLIYVGRLGKDKEIDQLLQAYKLIHEAVPTTNLDLYGYGSKSDLANFKQQVIDLKINDDSVNFRGYQPGVDEPYDTAQLMLDLGKQDGQPLAMVEGLSHGVPVISCNYHYGPAEIITDGNNGRLIETNNISEVANAAIKILQDDQLWQSMSDQAYQLSESYSPENVWKQWQVILK</sequence>
<keyword evidence="3" id="KW-1185">Reference proteome</keyword>